<dbReference type="PANTHER" id="PTHR43649">
    <property type="entry name" value="ARABINOSE-BINDING PROTEIN-RELATED"/>
    <property type="match status" value="1"/>
</dbReference>
<dbReference type="AlphaFoldDB" id="A0A2S0KNU2"/>
<keyword evidence="4" id="KW-1185">Reference proteome</keyword>
<dbReference type="KEGG" id="fsa:C5Q98_05335"/>
<feature type="compositionally biased region" description="Basic and acidic residues" evidence="1">
    <location>
        <begin position="53"/>
        <end position="63"/>
    </location>
</feature>
<feature type="signal peptide" evidence="2">
    <location>
        <begin position="1"/>
        <end position="28"/>
    </location>
</feature>
<dbReference type="InterPro" id="IPR006059">
    <property type="entry name" value="SBP"/>
</dbReference>
<dbReference type="InterPro" id="IPR050490">
    <property type="entry name" value="Bact_solute-bd_prot1"/>
</dbReference>
<evidence type="ECO:0000256" key="1">
    <source>
        <dbReference type="SAM" id="MobiDB-lite"/>
    </source>
</evidence>
<evidence type="ECO:0000313" key="4">
    <source>
        <dbReference type="Proteomes" id="UP000237947"/>
    </source>
</evidence>
<dbReference type="SUPFAM" id="SSF53850">
    <property type="entry name" value="Periplasmic binding protein-like II"/>
    <property type="match status" value="1"/>
</dbReference>
<organism evidence="3 4">
    <name type="scientific">Fastidiosipila sanguinis</name>
    <dbReference type="NCBI Taxonomy" id="236753"/>
    <lineage>
        <taxon>Bacteria</taxon>
        <taxon>Bacillati</taxon>
        <taxon>Bacillota</taxon>
        <taxon>Clostridia</taxon>
        <taxon>Eubacteriales</taxon>
        <taxon>Oscillospiraceae</taxon>
        <taxon>Fastidiosipila</taxon>
    </lineage>
</organism>
<dbReference type="Gene3D" id="3.40.190.10">
    <property type="entry name" value="Periplasmic binding protein-like II"/>
    <property type="match status" value="2"/>
</dbReference>
<gene>
    <name evidence="3" type="ORF">C5Q98_05335</name>
</gene>
<dbReference type="EMBL" id="CP027226">
    <property type="protein sequence ID" value="AVM42669.1"/>
    <property type="molecule type" value="Genomic_DNA"/>
</dbReference>
<accession>A0A2S0KNU2</accession>
<name>A0A2S0KNU2_9FIRM</name>
<feature type="compositionally biased region" description="Basic and acidic residues" evidence="1">
    <location>
        <begin position="35"/>
        <end position="47"/>
    </location>
</feature>
<feature type="chain" id="PRO_5039552399" evidence="2">
    <location>
        <begin position="29"/>
        <end position="453"/>
    </location>
</feature>
<evidence type="ECO:0000313" key="3">
    <source>
        <dbReference type="EMBL" id="AVM42669.1"/>
    </source>
</evidence>
<feature type="region of interest" description="Disordered" evidence="1">
    <location>
        <begin position="32"/>
        <end position="63"/>
    </location>
</feature>
<keyword evidence="2" id="KW-0732">Signal</keyword>
<dbReference type="Proteomes" id="UP000237947">
    <property type="component" value="Chromosome"/>
</dbReference>
<sequence>MEGSKMRKIVKKSLATVLSLSLALGLVACNQNTQKETDKTTDKKVESEESTDKEDSGKTSEENTEKIPLRIMYWNKQETMQSFLDLVKEKLPQVDLEFQFVPVGELDSIVSAQLQASEGPDILPSGTSEAYAKAGYLVDLSNEDFMKNFEESALDLISIDGKQYGIPGLSWYEGMFYNKTIFEENGLTPPKSFEELMQLHKDLKDKGIKPQAMGANSWEPMMKSSLGFAIAEWLRTTEDGKTFDQGIREGTRTFVDSKLKENIEIWDQYIEDGYLTPDMLEVSYDEALVEFATGKAAMWESGPWAVEAIKKTNPDLKFDMFPFYGTKSDEGWLVGGPGVTFGINSASKNQDAAKEVLALMASPEGQKALLENNPGSGSFGKDVNVELPEYFQGVKEVLSSGRTYCPWFVWSTNNSPYIETYGKGLQEYLQGNMTIDEILAQVDEVAKADHELK</sequence>
<dbReference type="Pfam" id="PF01547">
    <property type="entry name" value="SBP_bac_1"/>
    <property type="match status" value="1"/>
</dbReference>
<protein>
    <submittedName>
        <fullName evidence="3">Sugar ABC transporter substrate-binding protein</fullName>
    </submittedName>
</protein>
<evidence type="ECO:0000256" key="2">
    <source>
        <dbReference type="SAM" id="SignalP"/>
    </source>
</evidence>
<dbReference type="PROSITE" id="PS51257">
    <property type="entry name" value="PROKAR_LIPOPROTEIN"/>
    <property type="match status" value="1"/>
</dbReference>
<proteinExistence type="predicted"/>
<reference evidence="4" key="1">
    <citation type="submission" date="2018-02" db="EMBL/GenBank/DDBJ databases">
        <authorList>
            <person name="Holder M.E."/>
            <person name="Ajami N.J."/>
            <person name="Petrosino J.F."/>
        </authorList>
    </citation>
    <scope>NUCLEOTIDE SEQUENCE [LARGE SCALE GENOMIC DNA]</scope>
    <source>
        <strain evidence="4">CCUG 47711</strain>
    </source>
</reference>